<reference evidence="4 5" key="1">
    <citation type="submission" date="2022-03" db="EMBL/GenBank/DDBJ databases">
        <authorList>
            <person name="Jo J.-H."/>
            <person name="Im W.-T."/>
        </authorList>
    </citation>
    <scope>NUCLEOTIDE SEQUENCE [LARGE SCALE GENOMIC DNA]</scope>
    <source>
        <strain evidence="4 5">MA9</strain>
    </source>
</reference>
<dbReference type="InterPro" id="IPR012310">
    <property type="entry name" value="DNA_ligase_ATP-dep_cent"/>
</dbReference>
<dbReference type="NCBIfam" id="TIGR02776">
    <property type="entry name" value="NHEJ_ligase_prk"/>
    <property type="match status" value="1"/>
</dbReference>
<dbReference type="NCBIfam" id="TIGR02778">
    <property type="entry name" value="ligD_pol"/>
    <property type="match status" value="1"/>
</dbReference>
<comment type="caution">
    <text evidence="4">The sequence shown here is derived from an EMBL/GenBank/DDBJ whole genome shotgun (WGS) entry which is preliminary data.</text>
</comment>
<evidence type="ECO:0000259" key="3">
    <source>
        <dbReference type="PROSITE" id="PS50160"/>
    </source>
</evidence>
<dbReference type="SUPFAM" id="SSF56091">
    <property type="entry name" value="DNA ligase/mRNA capping enzyme, catalytic domain"/>
    <property type="match status" value="1"/>
</dbReference>
<dbReference type="InterPro" id="IPR014145">
    <property type="entry name" value="LigD_pol_dom"/>
</dbReference>
<dbReference type="PROSITE" id="PS00697">
    <property type="entry name" value="DNA_LIGASE_A1"/>
    <property type="match status" value="1"/>
</dbReference>
<dbReference type="CDD" id="cd07906">
    <property type="entry name" value="Adenylation_DNA_ligase_LigD_LigC"/>
    <property type="match status" value="1"/>
</dbReference>
<dbReference type="InterPro" id="IPR014143">
    <property type="entry name" value="NHEJ_ligase_prk"/>
</dbReference>
<evidence type="ECO:0000256" key="2">
    <source>
        <dbReference type="ARBA" id="ARBA00049990"/>
    </source>
</evidence>
<keyword evidence="5" id="KW-1185">Reference proteome</keyword>
<dbReference type="Pfam" id="PF01068">
    <property type="entry name" value="DNA_ligase_A_M"/>
    <property type="match status" value="1"/>
</dbReference>
<protein>
    <submittedName>
        <fullName evidence="4">DNA ligase D</fullName>
        <ecNumber evidence="4">6.5.1.1</ecNumber>
    </submittedName>
</protein>
<evidence type="ECO:0000313" key="4">
    <source>
        <dbReference type="EMBL" id="MCH7321985.1"/>
    </source>
</evidence>
<dbReference type="PANTHER" id="PTHR42705">
    <property type="entry name" value="BIFUNCTIONAL NON-HOMOLOGOUS END JOINING PROTEIN LIGD"/>
    <property type="match status" value="1"/>
</dbReference>
<dbReference type="PROSITE" id="PS50160">
    <property type="entry name" value="DNA_LIGASE_A3"/>
    <property type="match status" value="1"/>
</dbReference>
<dbReference type="InterPro" id="IPR016059">
    <property type="entry name" value="DNA_ligase_ATP-dep_CS"/>
</dbReference>
<comment type="similarity">
    <text evidence="2">In the N-terminal section; belongs to the LigD polymerase family.</text>
</comment>
<dbReference type="InterPro" id="IPR052171">
    <property type="entry name" value="NHEJ_LigD"/>
</dbReference>
<proteinExistence type="inferred from homology"/>
<dbReference type="Proteomes" id="UP001316087">
    <property type="component" value="Unassembled WGS sequence"/>
</dbReference>
<dbReference type="EMBL" id="JAKZFC010000002">
    <property type="protein sequence ID" value="MCH7321985.1"/>
    <property type="molecule type" value="Genomic_DNA"/>
</dbReference>
<dbReference type="Gene3D" id="3.90.920.10">
    <property type="entry name" value="DNA primase, PRIM domain"/>
    <property type="match status" value="1"/>
</dbReference>
<gene>
    <name evidence="4" type="ORF">LZ480_08775</name>
</gene>
<keyword evidence="4" id="KW-0436">Ligase</keyword>
<dbReference type="Pfam" id="PF21686">
    <property type="entry name" value="LigD_Prim-Pol"/>
    <property type="match status" value="1"/>
</dbReference>
<dbReference type="EC" id="6.5.1.1" evidence="4"/>
<organism evidence="4 5">
    <name type="scientific">Solibacillus palustris</name>
    <dbReference type="NCBI Taxonomy" id="2908203"/>
    <lineage>
        <taxon>Bacteria</taxon>
        <taxon>Bacillati</taxon>
        <taxon>Bacillota</taxon>
        <taxon>Bacilli</taxon>
        <taxon>Bacillales</taxon>
        <taxon>Caryophanaceae</taxon>
        <taxon>Solibacillus</taxon>
    </lineage>
</organism>
<sequence length="608" mass="70853">MKPMLLTDTDEIPVGDEWIYETKYDGFRCTLEWLEKAPILKSRNGNVLNKMFPEIIDFCSEMYESIKAYLPLFLDGELVYLANDFQSNFTIVQQRGRMRNKEVILEHAKIFPCHYIVFDILKYRGEDQSNRQLTTRKQMLAKVLSGLELPVSVSYEETKRIQAIDVFEDSDELWSKIKVYNGEGVIAKKATSKWLSDTRSKSWLKIKNWRFISVIVFKYDTGNGYFSGGIYQGDSLIEVVTFKQGLQEEEMKTLVTFFEANGNKINGTWSIEPSICVDIACIDFDGSKLREPRFNAFRFDINPDQCNWQQLQRQLQPIPESVSITHPEKPVWPVNGIDKNQYLLYLQTIAPYMMPFLKERLLTVIRYPHGVPGENFYQKNSPEITPDFVSTQIIDDTNFVICNNIETLMWLGNQLAIELHIPFQPIHTEKPTEIVFDLDPPSVYEFHLAIDAALKMKAIFDQFNLKSFIKTSGGKGMQIYIPLPFNTFSYDETSVFTEFVCKFLVEQYPQWFTTERLKKNRNNKLYLDYVQHREGKTIIAPYSARGNEKGLIATPLYWNEVNDFLRPDKFTIHTVLERIRVVGNPFRNFRVIGELQDFKSILDQLKGK</sequence>
<dbReference type="GO" id="GO:0003910">
    <property type="term" value="F:DNA ligase (ATP) activity"/>
    <property type="evidence" value="ECO:0007669"/>
    <property type="project" value="UniProtKB-EC"/>
</dbReference>
<dbReference type="PANTHER" id="PTHR42705:SF2">
    <property type="entry name" value="BIFUNCTIONAL NON-HOMOLOGOUS END JOINING PROTEIN LIGD"/>
    <property type="match status" value="1"/>
</dbReference>
<name>A0ABS9UDB5_9BACL</name>
<dbReference type="Gene3D" id="3.30.470.30">
    <property type="entry name" value="DNA ligase/mRNA capping enzyme"/>
    <property type="match status" value="1"/>
</dbReference>
<evidence type="ECO:0000313" key="5">
    <source>
        <dbReference type="Proteomes" id="UP001316087"/>
    </source>
</evidence>
<comment type="similarity">
    <text evidence="1">In the C-terminal section; belongs to the ATP-dependent DNA ligase family.</text>
</comment>
<accession>A0ABS9UDB5</accession>
<evidence type="ECO:0000256" key="1">
    <source>
        <dbReference type="ARBA" id="ARBA00049981"/>
    </source>
</evidence>
<feature type="domain" description="ATP-dependent DNA ligase family profile" evidence="3">
    <location>
        <begin position="115"/>
        <end position="233"/>
    </location>
</feature>
<dbReference type="NCBIfam" id="NF007211">
    <property type="entry name" value="PRK09633.1"/>
    <property type="match status" value="1"/>
</dbReference>
<dbReference type="RefSeq" id="WP_241369032.1">
    <property type="nucleotide sequence ID" value="NZ_JAKZFC010000002.1"/>
</dbReference>